<comment type="caution">
    <text evidence="3">The sequence shown here is derived from an EMBL/GenBank/DDBJ whole genome shotgun (WGS) entry which is preliminary data.</text>
</comment>
<dbReference type="CDD" id="cd07996">
    <property type="entry name" value="WGR_MMR_like"/>
    <property type="match status" value="1"/>
</dbReference>
<evidence type="ECO:0000313" key="3">
    <source>
        <dbReference type="EMBL" id="MBB6510934.1"/>
    </source>
</evidence>
<dbReference type="Proteomes" id="UP000585437">
    <property type="component" value="Unassembled WGS sequence"/>
</dbReference>
<evidence type="ECO:0000259" key="2">
    <source>
        <dbReference type="PROSITE" id="PS51977"/>
    </source>
</evidence>
<proteinExistence type="predicted"/>
<dbReference type="GO" id="GO:0003677">
    <property type="term" value="F:DNA binding"/>
    <property type="evidence" value="ECO:0007669"/>
    <property type="project" value="UniProtKB-KW"/>
</dbReference>
<evidence type="ECO:0000313" key="4">
    <source>
        <dbReference type="Proteomes" id="UP000585437"/>
    </source>
</evidence>
<sequence>MHQSNESIDRIDSKHLLDASSPICDSAQMISQPYHLYIERTEPTLNMARYYQISIEPTLFGGVSLSRSWGRIGCHGQRIVHLFDDERPAVTLFLELAAKKRKRGYRPRATPNVRLQPPKEAASVARPI</sequence>
<dbReference type="AlphaFoldDB" id="A0A7X0MTP5"/>
<dbReference type="Pfam" id="PF05406">
    <property type="entry name" value="WGR"/>
    <property type="match status" value="1"/>
</dbReference>
<accession>A0A7X0MTP5</accession>
<feature type="region of interest" description="Disordered" evidence="1">
    <location>
        <begin position="105"/>
        <end position="128"/>
    </location>
</feature>
<name>A0A7X0MTP5_9HYPH</name>
<keyword evidence="4" id="KW-1185">Reference proteome</keyword>
<reference evidence="3 4" key="1">
    <citation type="submission" date="2020-08" db="EMBL/GenBank/DDBJ databases">
        <title>The Agave Microbiome: Exploring the role of microbial communities in plant adaptations to desert environments.</title>
        <authorList>
            <person name="Partida-Martinez L.P."/>
        </authorList>
    </citation>
    <scope>NUCLEOTIDE SEQUENCE [LARGE SCALE GENOMIC DNA]</scope>
    <source>
        <strain evidence="3 4">AS3.12</strain>
    </source>
</reference>
<gene>
    <name evidence="3" type="ORF">F4695_004326</name>
</gene>
<keyword evidence="3" id="KW-0238">DNA-binding</keyword>
<dbReference type="RefSeq" id="WP_184655973.1">
    <property type="nucleotide sequence ID" value="NZ_JACHBU010000012.1"/>
</dbReference>
<dbReference type="Gene3D" id="2.20.140.10">
    <property type="entry name" value="WGR domain"/>
    <property type="match status" value="1"/>
</dbReference>
<protein>
    <submittedName>
        <fullName evidence="3">Putative DNA-binding WGR domain protein</fullName>
    </submittedName>
</protein>
<dbReference type="SMART" id="SM00773">
    <property type="entry name" value="WGR"/>
    <property type="match status" value="1"/>
</dbReference>
<dbReference type="InterPro" id="IPR049809">
    <property type="entry name" value="YehF/YfeS-like_WGR"/>
</dbReference>
<dbReference type="EMBL" id="JACHBU010000012">
    <property type="protein sequence ID" value="MBB6510934.1"/>
    <property type="molecule type" value="Genomic_DNA"/>
</dbReference>
<feature type="domain" description="WGR" evidence="2">
    <location>
        <begin position="26"/>
        <end position="120"/>
    </location>
</feature>
<organism evidence="3 4">
    <name type="scientific">Rhizobium soli</name>
    <dbReference type="NCBI Taxonomy" id="424798"/>
    <lineage>
        <taxon>Bacteria</taxon>
        <taxon>Pseudomonadati</taxon>
        <taxon>Pseudomonadota</taxon>
        <taxon>Alphaproteobacteria</taxon>
        <taxon>Hyphomicrobiales</taxon>
        <taxon>Rhizobiaceae</taxon>
        <taxon>Rhizobium/Agrobacterium group</taxon>
        <taxon>Rhizobium</taxon>
    </lineage>
</organism>
<dbReference type="SUPFAM" id="SSF142921">
    <property type="entry name" value="WGR domain-like"/>
    <property type="match status" value="1"/>
</dbReference>
<evidence type="ECO:0000256" key="1">
    <source>
        <dbReference type="SAM" id="MobiDB-lite"/>
    </source>
</evidence>
<dbReference type="PROSITE" id="PS51977">
    <property type="entry name" value="WGR"/>
    <property type="match status" value="1"/>
</dbReference>
<dbReference type="InterPro" id="IPR008893">
    <property type="entry name" value="WGR_domain"/>
</dbReference>
<dbReference type="InterPro" id="IPR036930">
    <property type="entry name" value="WGR_dom_sf"/>
</dbReference>